<dbReference type="PANTHER" id="PTHR10799">
    <property type="entry name" value="SNF2/RAD54 HELICASE FAMILY"/>
    <property type="match status" value="1"/>
</dbReference>
<feature type="domain" description="Helicase C-terminal" evidence="3">
    <location>
        <begin position="1"/>
        <end position="125"/>
    </location>
</feature>
<organism evidence="5">
    <name type="scientific">Aureococcus anophagefferens</name>
    <name type="common">Harmful bloom alga</name>
    <dbReference type="NCBI Taxonomy" id="44056"/>
    <lineage>
        <taxon>Eukaryota</taxon>
        <taxon>Sar</taxon>
        <taxon>Stramenopiles</taxon>
        <taxon>Ochrophyta</taxon>
        <taxon>Pelagophyceae</taxon>
        <taxon>Pelagomonadales</taxon>
        <taxon>Pelagomonadaceae</taxon>
        <taxon>Aureococcus</taxon>
    </lineage>
</organism>
<dbReference type="RefSeq" id="XP_009038055.1">
    <property type="nucleotide sequence ID" value="XM_009039807.1"/>
</dbReference>
<dbReference type="Pfam" id="PF00271">
    <property type="entry name" value="Helicase_C"/>
    <property type="match status" value="1"/>
</dbReference>
<accession>F0YC66</accession>
<dbReference type="InterPro" id="IPR001650">
    <property type="entry name" value="Helicase_C-like"/>
</dbReference>
<gene>
    <name evidence="4" type="ORF">AURANDRAFT_27712</name>
</gene>
<evidence type="ECO:0000313" key="5">
    <source>
        <dbReference type="Proteomes" id="UP000002729"/>
    </source>
</evidence>
<dbReference type="AlphaFoldDB" id="F0YC66"/>
<dbReference type="EMBL" id="GL833131">
    <property type="protein sequence ID" value="EGB07440.1"/>
    <property type="molecule type" value="Genomic_DNA"/>
</dbReference>
<dbReference type="Proteomes" id="UP000002729">
    <property type="component" value="Unassembled WGS sequence"/>
</dbReference>
<evidence type="ECO:0000256" key="1">
    <source>
        <dbReference type="ARBA" id="ARBA00022801"/>
    </source>
</evidence>
<dbReference type="InParanoid" id="F0YC66"/>
<dbReference type="Gene3D" id="3.40.50.300">
    <property type="entry name" value="P-loop containing nucleotide triphosphate hydrolases"/>
    <property type="match status" value="1"/>
</dbReference>
<reference evidence="4 5" key="1">
    <citation type="journal article" date="2011" name="Proc. Natl. Acad. Sci. U.S.A.">
        <title>Niche of harmful alga Aureococcus anophagefferens revealed through ecogenomics.</title>
        <authorList>
            <person name="Gobler C.J."/>
            <person name="Berry D.L."/>
            <person name="Dyhrman S.T."/>
            <person name="Wilhelm S.W."/>
            <person name="Salamov A."/>
            <person name="Lobanov A.V."/>
            <person name="Zhang Y."/>
            <person name="Collier J.L."/>
            <person name="Wurch L.L."/>
            <person name="Kustka A.B."/>
            <person name="Dill B.D."/>
            <person name="Shah M."/>
            <person name="VerBerkmoes N.C."/>
            <person name="Kuo A."/>
            <person name="Terry A."/>
            <person name="Pangilinan J."/>
            <person name="Lindquist E.A."/>
            <person name="Lucas S."/>
            <person name="Paulsen I.T."/>
            <person name="Hattenrath-Lehmann T.K."/>
            <person name="Talmage S.C."/>
            <person name="Walker E.A."/>
            <person name="Koch F."/>
            <person name="Burson A.M."/>
            <person name="Marcoval M.A."/>
            <person name="Tang Y.Z."/>
            <person name="Lecleir G.R."/>
            <person name="Coyne K.J."/>
            <person name="Berg G.M."/>
            <person name="Bertrand E.M."/>
            <person name="Saito M.A."/>
            <person name="Gladyshev V.N."/>
            <person name="Grigoriev I.V."/>
        </authorList>
    </citation>
    <scope>NUCLEOTIDE SEQUENCE [LARGE SCALE GENOMIC DNA]</scope>
    <source>
        <strain evidence="5">CCMP 1984</strain>
    </source>
</reference>
<keyword evidence="1" id="KW-0378">Hydrolase</keyword>
<sequence length="205" mass="21316">MLDAHGVSSLRFDGDVRADERGAVLDDFRAGGADVLLATVHSGGTGLNITRATTVVFTDRWFNPQVHEQAVDRCHRIGQTKPVAAAFYDAALTIDDCMRHVNDIKLDNATVCLADGTGIGVANTASIYKDVEGVIGAKMRELADALAVAHGGAPPAAAPPPSGATPKKTKRRAAKVEEPSDDDDDGPAPHRGGQRPANDGGCVVA</sequence>
<evidence type="ECO:0000256" key="2">
    <source>
        <dbReference type="SAM" id="MobiDB-lite"/>
    </source>
</evidence>
<dbReference type="SMART" id="SM00490">
    <property type="entry name" value="HELICc"/>
    <property type="match status" value="1"/>
</dbReference>
<evidence type="ECO:0000313" key="4">
    <source>
        <dbReference type="EMBL" id="EGB07440.1"/>
    </source>
</evidence>
<dbReference type="InterPro" id="IPR049730">
    <property type="entry name" value="SNF2/RAD54-like_C"/>
</dbReference>
<name>F0YC66_AURAN</name>
<dbReference type="PROSITE" id="PS51194">
    <property type="entry name" value="HELICASE_CTER"/>
    <property type="match status" value="1"/>
</dbReference>
<dbReference type="SUPFAM" id="SSF52540">
    <property type="entry name" value="P-loop containing nucleoside triphosphate hydrolases"/>
    <property type="match status" value="1"/>
</dbReference>
<keyword evidence="5" id="KW-1185">Reference proteome</keyword>
<dbReference type="eggNOG" id="KOG0389">
    <property type="taxonomic scope" value="Eukaryota"/>
</dbReference>
<proteinExistence type="predicted"/>
<dbReference type="GO" id="GO:0016787">
    <property type="term" value="F:hydrolase activity"/>
    <property type="evidence" value="ECO:0007669"/>
    <property type="project" value="UniProtKB-KW"/>
</dbReference>
<dbReference type="OrthoDB" id="47719at2759"/>
<dbReference type="KEGG" id="aaf:AURANDRAFT_27712"/>
<protein>
    <recommendedName>
        <fullName evidence="3">Helicase C-terminal domain-containing protein</fullName>
    </recommendedName>
</protein>
<feature type="region of interest" description="Disordered" evidence="2">
    <location>
        <begin position="151"/>
        <end position="205"/>
    </location>
</feature>
<evidence type="ECO:0000259" key="3">
    <source>
        <dbReference type="PROSITE" id="PS51194"/>
    </source>
</evidence>
<dbReference type="InterPro" id="IPR027417">
    <property type="entry name" value="P-loop_NTPase"/>
</dbReference>
<dbReference type="GeneID" id="20220414"/>
<dbReference type="CDD" id="cd18793">
    <property type="entry name" value="SF2_C_SNF"/>
    <property type="match status" value="1"/>
</dbReference>